<dbReference type="InterPro" id="IPR005174">
    <property type="entry name" value="KIB1-4_b-propeller"/>
</dbReference>
<keyword evidence="5" id="KW-1185">Reference proteome</keyword>
<dbReference type="AlphaFoldDB" id="A0A2K2CMH6"/>
<dbReference type="ExpressionAtlas" id="A0A2K2CMH6">
    <property type="expression patterns" value="baseline"/>
</dbReference>
<feature type="domain" description="KIB1-4 beta-propeller" evidence="2">
    <location>
        <begin position="145"/>
        <end position="418"/>
    </location>
</feature>
<sequence length="475" mass="52248">MFVFLFSPYSKIPKSLFSPYSKIPKSCNYLNCRFQSSSSSPPQPPTPLPGLYRRRGLPSSGLYRGHRARRLPSSSRSPPPAATGGIVLTASPPPVAVCTGWRSGTASPRGRGVADPRFHPRRWMMLPEGHCLHPGHPDLAGQARFLNLDTGTLVRVWIPLLGDHCAIDSVEGLLLLLRDPDQEGAVRLVNPFTGDVTELPPLGPLLPQLYPLLFSCPAAYRIRRLAIIVSASVSFNAAGTMTGMLALHEVRRVAFATAMDRQWTLSGWECPRGYPPFSFQGKLYMLQTPSSCGEKIHQVLQVDPPVLQDRTAAGYVLQQPKVIATIPAHKLVYPYGLVECGSEILVLCGHNHLFRLEEVLVCKLADLVLQRFIPIEDIGGNTLFLNERTISVSSKILHTVKGANVVYPCSGPRYLGQYNLSSGSLSPAVDSCSLYGRAPGPSNLVHYIFSCCIRNQWYEQRNTIQKGSTKLVRAR</sequence>
<dbReference type="PANTHER" id="PTHR33165">
    <property type="entry name" value="F-BOX DOMAIN CONTAINING PROTEIN-LIKE-RELATED"/>
    <property type="match status" value="1"/>
</dbReference>
<accession>A0A2K2CMH6</accession>
<dbReference type="InParanoid" id="A0A2K2CMH6"/>
<dbReference type="PANTHER" id="PTHR33165:SF53">
    <property type="entry name" value="OS04G0486300 PROTEIN"/>
    <property type="match status" value="1"/>
</dbReference>
<name>A0A2K2CMH6_BRADI</name>
<dbReference type="OrthoDB" id="599103at2759"/>
<organism evidence="3">
    <name type="scientific">Brachypodium distachyon</name>
    <name type="common">Purple false brome</name>
    <name type="synonym">Trachynia distachya</name>
    <dbReference type="NCBI Taxonomy" id="15368"/>
    <lineage>
        <taxon>Eukaryota</taxon>
        <taxon>Viridiplantae</taxon>
        <taxon>Streptophyta</taxon>
        <taxon>Embryophyta</taxon>
        <taxon>Tracheophyta</taxon>
        <taxon>Spermatophyta</taxon>
        <taxon>Magnoliopsida</taxon>
        <taxon>Liliopsida</taxon>
        <taxon>Poales</taxon>
        <taxon>Poaceae</taxon>
        <taxon>BOP clade</taxon>
        <taxon>Pooideae</taxon>
        <taxon>Stipodae</taxon>
        <taxon>Brachypodieae</taxon>
        <taxon>Brachypodium</taxon>
    </lineage>
</organism>
<evidence type="ECO:0000313" key="5">
    <source>
        <dbReference type="Proteomes" id="UP000008810"/>
    </source>
</evidence>
<reference evidence="3" key="2">
    <citation type="submission" date="2017-06" db="EMBL/GenBank/DDBJ databases">
        <title>WGS assembly of Brachypodium distachyon.</title>
        <authorList>
            <consortium name="The International Brachypodium Initiative"/>
            <person name="Lucas S."/>
            <person name="Harmon-Smith M."/>
            <person name="Lail K."/>
            <person name="Tice H."/>
            <person name="Grimwood J."/>
            <person name="Bruce D."/>
            <person name="Barry K."/>
            <person name="Shu S."/>
            <person name="Lindquist E."/>
            <person name="Wang M."/>
            <person name="Pitluck S."/>
            <person name="Vogel J.P."/>
            <person name="Garvin D.F."/>
            <person name="Mockler T.C."/>
            <person name="Schmutz J."/>
            <person name="Rokhsar D."/>
            <person name="Bevan M.W."/>
        </authorList>
    </citation>
    <scope>NUCLEOTIDE SEQUENCE</scope>
    <source>
        <strain evidence="3">Bd21</strain>
    </source>
</reference>
<evidence type="ECO:0000259" key="2">
    <source>
        <dbReference type="Pfam" id="PF03478"/>
    </source>
</evidence>
<feature type="region of interest" description="Disordered" evidence="1">
    <location>
        <begin position="63"/>
        <end position="86"/>
    </location>
</feature>
<reference evidence="3 4" key="1">
    <citation type="journal article" date="2010" name="Nature">
        <title>Genome sequencing and analysis of the model grass Brachypodium distachyon.</title>
        <authorList>
            <consortium name="International Brachypodium Initiative"/>
        </authorList>
    </citation>
    <scope>NUCLEOTIDE SEQUENCE [LARGE SCALE GENOMIC DNA]</scope>
    <source>
        <strain evidence="3 4">Bd21</strain>
    </source>
</reference>
<dbReference type="Proteomes" id="UP000008810">
    <property type="component" value="Chromosome 4"/>
</dbReference>
<evidence type="ECO:0000313" key="3">
    <source>
        <dbReference type="EMBL" id="PNT63238.1"/>
    </source>
</evidence>
<gene>
    <name evidence="3" type="ORF">BRADI_4g13240v3</name>
</gene>
<evidence type="ECO:0000313" key="4">
    <source>
        <dbReference type="EnsemblPlants" id="PNT63238"/>
    </source>
</evidence>
<dbReference type="EnsemblPlants" id="PNT63238">
    <property type="protein sequence ID" value="PNT63238"/>
    <property type="gene ID" value="BRADI_4g13240v3"/>
</dbReference>
<dbReference type="Gramene" id="PNT63238">
    <property type="protein sequence ID" value="PNT63238"/>
    <property type="gene ID" value="BRADI_4g13240v3"/>
</dbReference>
<evidence type="ECO:0000256" key="1">
    <source>
        <dbReference type="SAM" id="MobiDB-lite"/>
    </source>
</evidence>
<dbReference type="FunCoup" id="A0A2K2CMH6">
    <property type="interactions" value="1"/>
</dbReference>
<reference evidence="4" key="3">
    <citation type="submission" date="2018-08" db="UniProtKB">
        <authorList>
            <consortium name="EnsemblPlants"/>
        </authorList>
    </citation>
    <scope>IDENTIFICATION</scope>
    <source>
        <strain evidence="4">cv. Bd21</strain>
    </source>
</reference>
<dbReference type="Pfam" id="PF03478">
    <property type="entry name" value="Beta-prop_KIB1-4"/>
    <property type="match status" value="1"/>
</dbReference>
<proteinExistence type="predicted"/>
<dbReference type="EMBL" id="CM000883">
    <property type="protein sequence ID" value="PNT63238.1"/>
    <property type="molecule type" value="Genomic_DNA"/>
</dbReference>
<feature type="region of interest" description="Disordered" evidence="1">
    <location>
        <begin position="34"/>
        <end position="53"/>
    </location>
</feature>
<protein>
    <recommendedName>
        <fullName evidence="2">KIB1-4 beta-propeller domain-containing protein</fullName>
    </recommendedName>
</protein>